<dbReference type="EMBL" id="JBHSKM010000044">
    <property type="protein sequence ID" value="MFC5219668.1"/>
    <property type="molecule type" value="Genomic_DNA"/>
</dbReference>
<dbReference type="RefSeq" id="WP_380863631.1">
    <property type="nucleotide sequence ID" value="NZ_JBHSKM010000044.1"/>
</dbReference>
<dbReference type="Proteomes" id="UP001596263">
    <property type="component" value="Unassembled WGS sequence"/>
</dbReference>
<gene>
    <name evidence="3" type="ORF">ACFPQ9_38170</name>
</gene>
<feature type="domain" description="Bacterial transcriptional activator" evidence="2">
    <location>
        <begin position="106"/>
        <end position="241"/>
    </location>
</feature>
<reference evidence="4" key="1">
    <citation type="journal article" date="2019" name="Int. J. Syst. Evol. Microbiol.">
        <title>The Global Catalogue of Microorganisms (GCM) 10K type strain sequencing project: providing services to taxonomists for standard genome sequencing and annotation.</title>
        <authorList>
            <consortium name="The Broad Institute Genomics Platform"/>
            <consortium name="The Broad Institute Genome Sequencing Center for Infectious Disease"/>
            <person name="Wu L."/>
            <person name="Ma J."/>
        </authorList>
    </citation>
    <scope>NUCLEOTIDE SEQUENCE [LARGE SCALE GENOMIC DNA]</scope>
    <source>
        <strain evidence="4">KCTC 42586</strain>
    </source>
</reference>
<dbReference type="SUPFAM" id="SSF48452">
    <property type="entry name" value="TPR-like"/>
    <property type="match status" value="1"/>
</dbReference>
<comment type="caution">
    <text evidence="3">The sequence shown here is derived from an EMBL/GenBank/DDBJ whole genome shotgun (WGS) entry which is preliminary data.</text>
</comment>
<dbReference type="Gene3D" id="1.25.40.10">
    <property type="entry name" value="Tetratricopeptide repeat domain"/>
    <property type="match status" value="1"/>
</dbReference>
<dbReference type="Pfam" id="PF03704">
    <property type="entry name" value="BTAD"/>
    <property type="match status" value="1"/>
</dbReference>
<evidence type="ECO:0000313" key="3">
    <source>
        <dbReference type="EMBL" id="MFC5219668.1"/>
    </source>
</evidence>
<evidence type="ECO:0000259" key="2">
    <source>
        <dbReference type="SMART" id="SM01043"/>
    </source>
</evidence>
<dbReference type="InterPro" id="IPR005158">
    <property type="entry name" value="BTAD"/>
</dbReference>
<dbReference type="InterPro" id="IPR051677">
    <property type="entry name" value="AfsR-DnrI-RedD_regulator"/>
</dbReference>
<accession>A0ABW0CX18</accession>
<keyword evidence="1" id="KW-0902">Two-component regulatory system</keyword>
<dbReference type="InterPro" id="IPR011990">
    <property type="entry name" value="TPR-like_helical_dom_sf"/>
</dbReference>
<dbReference type="InterPro" id="IPR036388">
    <property type="entry name" value="WH-like_DNA-bd_sf"/>
</dbReference>
<dbReference type="PANTHER" id="PTHR35807">
    <property type="entry name" value="TRANSCRIPTIONAL REGULATOR REDD-RELATED"/>
    <property type="match status" value="1"/>
</dbReference>
<proteinExistence type="predicted"/>
<dbReference type="Gene3D" id="1.10.10.10">
    <property type="entry name" value="Winged helix-like DNA-binding domain superfamily/Winged helix DNA-binding domain"/>
    <property type="match status" value="1"/>
</dbReference>
<name>A0ABW0CX18_STRCD</name>
<evidence type="ECO:0000256" key="1">
    <source>
        <dbReference type="ARBA" id="ARBA00023012"/>
    </source>
</evidence>
<sequence>MVQSPQTISRAGEARGVRLRLLPNFELSNHGRRLRLPVTAQRLLVFLAVKERPQHRWAVATRLWADLTDDRSGAALRTTLWQVRRAAPAMIACADSHLRLSPSVEVDLHESVRRTRQLGTDLQVHDGLLDFLSHDLLPDSLDEWVVVERERYRQFRLHALEKLCQRFTEAGEHASAIEAGLRAVAADPLRESAQRVLIEAHIEEGNLSEAVRQYRTYARLLQVELGVEPTTLLTSLLPVAAQTRGVNVNVMHR</sequence>
<organism evidence="3 4">
    <name type="scientific">Streptomyces coerulescens</name>
    <dbReference type="NCBI Taxonomy" id="29304"/>
    <lineage>
        <taxon>Bacteria</taxon>
        <taxon>Bacillati</taxon>
        <taxon>Actinomycetota</taxon>
        <taxon>Actinomycetes</taxon>
        <taxon>Kitasatosporales</taxon>
        <taxon>Streptomycetaceae</taxon>
        <taxon>Streptomyces</taxon>
    </lineage>
</organism>
<dbReference type="SMART" id="SM01043">
    <property type="entry name" value="BTAD"/>
    <property type="match status" value="1"/>
</dbReference>
<keyword evidence="4" id="KW-1185">Reference proteome</keyword>
<evidence type="ECO:0000313" key="4">
    <source>
        <dbReference type="Proteomes" id="UP001596263"/>
    </source>
</evidence>
<protein>
    <submittedName>
        <fullName evidence="3">BTAD domain-containing putative transcriptional regulator</fullName>
    </submittedName>
</protein>